<evidence type="ECO:0000313" key="1">
    <source>
        <dbReference type="EMBL" id="KAK3791148.1"/>
    </source>
</evidence>
<dbReference type="AlphaFoldDB" id="A0AAE1ANV5"/>
<reference evidence="1" key="1">
    <citation type="journal article" date="2023" name="G3 (Bethesda)">
        <title>A reference genome for the long-term kleptoplast-retaining sea slug Elysia crispata morphotype clarki.</title>
        <authorList>
            <person name="Eastman K.E."/>
            <person name="Pendleton A.L."/>
            <person name="Shaikh M.A."/>
            <person name="Suttiyut T."/>
            <person name="Ogas R."/>
            <person name="Tomko P."/>
            <person name="Gavelis G."/>
            <person name="Widhalm J.R."/>
            <person name="Wisecaver J.H."/>
        </authorList>
    </citation>
    <scope>NUCLEOTIDE SEQUENCE</scope>
    <source>
        <strain evidence="1">ECLA1</strain>
    </source>
</reference>
<sequence length="103" mass="11419">MINSSRGEGRALVAVHRASRARQGQIQLSRNIGKLLKTYLWVALAMLVLMQNVEAASNNFTQPASYNRAINLESSRGLERLGGADCDETIAESPVRYHFHSYA</sequence>
<comment type="caution">
    <text evidence="1">The sequence shown here is derived from an EMBL/GenBank/DDBJ whole genome shotgun (WGS) entry which is preliminary data.</text>
</comment>
<protein>
    <submittedName>
        <fullName evidence="1">Uncharacterized protein</fullName>
    </submittedName>
</protein>
<accession>A0AAE1ANV5</accession>
<gene>
    <name evidence="1" type="ORF">RRG08_025004</name>
</gene>
<organism evidence="1 2">
    <name type="scientific">Elysia crispata</name>
    <name type="common">lettuce slug</name>
    <dbReference type="NCBI Taxonomy" id="231223"/>
    <lineage>
        <taxon>Eukaryota</taxon>
        <taxon>Metazoa</taxon>
        <taxon>Spiralia</taxon>
        <taxon>Lophotrochozoa</taxon>
        <taxon>Mollusca</taxon>
        <taxon>Gastropoda</taxon>
        <taxon>Heterobranchia</taxon>
        <taxon>Euthyneura</taxon>
        <taxon>Panpulmonata</taxon>
        <taxon>Sacoglossa</taxon>
        <taxon>Placobranchoidea</taxon>
        <taxon>Plakobranchidae</taxon>
        <taxon>Elysia</taxon>
    </lineage>
</organism>
<proteinExistence type="predicted"/>
<name>A0AAE1ANV5_9GAST</name>
<evidence type="ECO:0000313" key="2">
    <source>
        <dbReference type="Proteomes" id="UP001283361"/>
    </source>
</evidence>
<dbReference type="Proteomes" id="UP001283361">
    <property type="component" value="Unassembled WGS sequence"/>
</dbReference>
<dbReference type="EMBL" id="JAWDGP010001483">
    <property type="protein sequence ID" value="KAK3791148.1"/>
    <property type="molecule type" value="Genomic_DNA"/>
</dbReference>
<keyword evidence="2" id="KW-1185">Reference proteome</keyword>